<proteinExistence type="predicted"/>
<dbReference type="Gene3D" id="1.10.443.10">
    <property type="entry name" value="Intergrase catalytic core"/>
    <property type="match status" value="1"/>
</dbReference>
<dbReference type="InterPro" id="IPR013762">
    <property type="entry name" value="Integrase-like_cat_sf"/>
</dbReference>
<dbReference type="EMBL" id="FBYC01000004">
    <property type="protein sequence ID" value="CUX81082.1"/>
    <property type="molecule type" value="Genomic_DNA"/>
</dbReference>
<dbReference type="STRING" id="1666912.Ga0058931_1520"/>
<dbReference type="OrthoDB" id="7510934at2"/>
<keyword evidence="1" id="KW-0229">DNA integration</keyword>
<gene>
    <name evidence="4" type="ORF">Ga0058931_1520</name>
    <name evidence="5" type="ORF">HLUCCA05_07385</name>
</gene>
<evidence type="ECO:0000256" key="1">
    <source>
        <dbReference type="ARBA" id="ARBA00022908"/>
    </source>
</evidence>
<dbReference type="Proteomes" id="UP000050413">
    <property type="component" value="Unassembled WGS sequence"/>
</dbReference>
<feature type="domain" description="Tyr recombinase" evidence="3">
    <location>
        <begin position="171"/>
        <end position="348"/>
    </location>
</feature>
<name>A0A0P7YMX7_9RHOB</name>
<evidence type="ECO:0000256" key="2">
    <source>
        <dbReference type="ARBA" id="ARBA00023172"/>
    </source>
</evidence>
<dbReference type="SUPFAM" id="SSF56349">
    <property type="entry name" value="DNA breaking-rejoining enzymes"/>
    <property type="match status" value="1"/>
</dbReference>
<protein>
    <submittedName>
        <fullName evidence="4 5">Phage integrase family</fullName>
    </submittedName>
</protein>
<evidence type="ECO:0000259" key="3">
    <source>
        <dbReference type="PROSITE" id="PS51898"/>
    </source>
</evidence>
<dbReference type="InterPro" id="IPR002104">
    <property type="entry name" value="Integrase_catalytic"/>
</dbReference>
<dbReference type="GO" id="GO:0015074">
    <property type="term" value="P:DNA integration"/>
    <property type="evidence" value="ECO:0007669"/>
    <property type="project" value="UniProtKB-KW"/>
</dbReference>
<dbReference type="EMBL" id="LJSG01000020">
    <property type="protein sequence ID" value="KPP89979.1"/>
    <property type="molecule type" value="Genomic_DNA"/>
</dbReference>
<dbReference type="InterPro" id="IPR050090">
    <property type="entry name" value="Tyrosine_recombinase_XerCD"/>
</dbReference>
<dbReference type="GO" id="GO:0003677">
    <property type="term" value="F:DNA binding"/>
    <property type="evidence" value="ECO:0007669"/>
    <property type="project" value="InterPro"/>
</dbReference>
<evidence type="ECO:0000313" key="4">
    <source>
        <dbReference type="EMBL" id="CUX81082.1"/>
    </source>
</evidence>
<evidence type="ECO:0000313" key="7">
    <source>
        <dbReference type="Proteomes" id="UP000182045"/>
    </source>
</evidence>
<dbReference type="AlphaFoldDB" id="A0A0P7YMX7"/>
<accession>A0A0P7YMX7</accession>
<evidence type="ECO:0000313" key="6">
    <source>
        <dbReference type="Proteomes" id="UP000050413"/>
    </source>
</evidence>
<dbReference type="InterPro" id="IPR011010">
    <property type="entry name" value="DNA_brk_join_enz"/>
</dbReference>
<dbReference type="Proteomes" id="UP000182045">
    <property type="component" value="Unassembled WGS sequence"/>
</dbReference>
<reference evidence="5 6" key="1">
    <citation type="submission" date="2015-09" db="EMBL/GenBank/DDBJ databases">
        <title>Identification and resolution of microdiversity through metagenomic sequencing of parallel consortia.</title>
        <authorList>
            <person name="Nelson W.C."/>
            <person name="Romine M.F."/>
            <person name="Lindemann S.R."/>
        </authorList>
    </citation>
    <scope>NUCLEOTIDE SEQUENCE [LARGE SCALE GENOMIC DNA]</scope>
    <source>
        <strain evidence="5">HL-91</strain>
    </source>
</reference>
<sequence>MGKFRVKVKGVHRVRKRLADGRTMEYHYAWRGGPKFWDSSMPFGKHTLDYAGALKDRLMERRDPGDSFQALINSFFDSTDFRRLAPRTQRDHKINVSRPGGIEEKYGKVPLKVFDDVRIRQNVLKWRDTFSDGTGDNIFATLQRILSFGLDRGILQHHHLLKVRKKVKKNRAEIVWTPDELETFIAGAPAYVGRILRVAVETGLRPGDIQVLKRSHIETTGNGNRRLLMRTRKSRGRNFASVPVTERLAELIKEIPEDQEHLVLNSDGEPFKTSEALGSAVSQWRDELGLRKELRLYDARGTAATRLVRAGCNLSELATHMGWSLAHAAAMLERYAALDPDMSDGILEKVKREEERRKK</sequence>
<keyword evidence="2" id="KW-0233">DNA recombination</keyword>
<evidence type="ECO:0000313" key="5">
    <source>
        <dbReference type="EMBL" id="KPP89979.1"/>
    </source>
</evidence>
<comment type="caution">
    <text evidence="5">The sequence shown here is derived from an EMBL/GenBank/DDBJ whole genome shotgun (WGS) entry which is preliminary data.</text>
</comment>
<organism evidence="5 6">
    <name type="scientific">Roseibaca calidilacus</name>
    <dbReference type="NCBI Taxonomy" id="1666912"/>
    <lineage>
        <taxon>Bacteria</taxon>
        <taxon>Pseudomonadati</taxon>
        <taxon>Pseudomonadota</taxon>
        <taxon>Alphaproteobacteria</taxon>
        <taxon>Rhodobacterales</taxon>
        <taxon>Paracoccaceae</taxon>
        <taxon>Roseinatronobacter</taxon>
    </lineage>
</organism>
<keyword evidence="7" id="KW-1185">Reference proteome</keyword>
<dbReference type="PANTHER" id="PTHR30349">
    <property type="entry name" value="PHAGE INTEGRASE-RELATED"/>
    <property type="match status" value="1"/>
</dbReference>
<reference evidence="4 7" key="2">
    <citation type="submission" date="2016-01" db="EMBL/GenBank/DDBJ databases">
        <authorList>
            <person name="Varghese N."/>
        </authorList>
    </citation>
    <scope>NUCLEOTIDE SEQUENCE [LARGE SCALE GENOMIC DNA]</scope>
    <source>
        <strain evidence="4 7">HL-91</strain>
    </source>
</reference>
<dbReference type="PANTHER" id="PTHR30349:SF64">
    <property type="entry name" value="PROPHAGE INTEGRASE INTD-RELATED"/>
    <property type="match status" value="1"/>
</dbReference>
<dbReference type="Pfam" id="PF00589">
    <property type="entry name" value="Phage_integrase"/>
    <property type="match status" value="1"/>
</dbReference>
<dbReference type="PATRIC" id="fig|1666912.4.peg.308"/>
<dbReference type="GO" id="GO:0006310">
    <property type="term" value="P:DNA recombination"/>
    <property type="evidence" value="ECO:0007669"/>
    <property type="project" value="UniProtKB-KW"/>
</dbReference>
<dbReference type="PROSITE" id="PS51898">
    <property type="entry name" value="TYR_RECOMBINASE"/>
    <property type="match status" value="1"/>
</dbReference>